<protein>
    <submittedName>
        <fullName evidence="1">Uncharacterized protein</fullName>
    </submittedName>
</protein>
<reference evidence="1" key="1">
    <citation type="submission" date="2021-02" db="EMBL/GenBank/DDBJ databases">
        <authorList>
            <person name="Dougan E. K."/>
            <person name="Rhodes N."/>
            <person name="Thang M."/>
            <person name="Chan C."/>
        </authorList>
    </citation>
    <scope>NUCLEOTIDE SEQUENCE</scope>
</reference>
<dbReference type="EMBL" id="CAJNNW010036873">
    <property type="protein sequence ID" value="CAE8738041.1"/>
    <property type="molecule type" value="Genomic_DNA"/>
</dbReference>
<proteinExistence type="predicted"/>
<evidence type="ECO:0000313" key="2">
    <source>
        <dbReference type="Proteomes" id="UP000626109"/>
    </source>
</evidence>
<name>A0A813LMI4_POLGL</name>
<evidence type="ECO:0000313" key="1">
    <source>
        <dbReference type="EMBL" id="CAE8738041.1"/>
    </source>
</evidence>
<dbReference type="AlphaFoldDB" id="A0A813LMI4"/>
<organism evidence="1 2">
    <name type="scientific">Polarella glacialis</name>
    <name type="common">Dinoflagellate</name>
    <dbReference type="NCBI Taxonomy" id="89957"/>
    <lineage>
        <taxon>Eukaryota</taxon>
        <taxon>Sar</taxon>
        <taxon>Alveolata</taxon>
        <taxon>Dinophyceae</taxon>
        <taxon>Suessiales</taxon>
        <taxon>Suessiaceae</taxon>
        <taxon>Polarella</taxon>
    </lineage>
</organism>
<sequence>MERSVVLADMPKTARLALRFPLGFLDSPAAMYAVFSSLRGNVCAAHWCATQFHQRLLKEVAKKIHGWWASEAEMPEELLYRGSHVGSLSKLLKEVLEALDRDLVSGPHGLGGCDAFSLARTWSQQLLGRPLSHCYMMMRTLRCFCRC</sequence>
<accession>A0A813LMI4</accession>
<gene>
    <name evidence="1" type="ORF">PGLA2088_LOCUS49021</name>
</gene>
<dbReference type="Proteomes" id="UP000626109">
    <property type="component" value="Unassembled WGS sequence"/>
</dbReference>
<comment type="caution">
    <text evidence="1">The sequence shown here is derived from an EMBL/GenBank/DDBJ whole genome shotgun (WGS) entry which is preliminary data.</text>
</comment>